<sequence>MNGHARDPLHEITINVESLLRSSRTIHDSGNYALSTHVSILCIEESAKYLLVYCKAHLPHDVFRKRFQHVHKHAVSNAPWFLAGQFSVAYMLHITGEMVDKSESIRDQMRGLSQAVTEYIFQNDPQIVAEAIASVLAPKDAETDRQYRQFHDEREKDRVNSIYVDVSDDLVVTASPRSFGRAKSKEYVERAELCAALIQFLANPTADIVEFVDRLPPKERLRIKREGLRNARTLIARLRAAGATPGTEGSAANEGNKS</sequence>
<reference evidence="1 2" key="1">
    <citation type="submission" date="2016-11" db="EMBL/GenBank/DDBJ databases">
        <authorList>
            <person name="Jaros S."/>
            <person name="Januszkiewicz K."/>
            <person name="Wedrychowicz H."/>
        </authorList>
    </citation>
    <scope>NUCLEOTIDE SEQUENCE [LARGE SCALE GENOMIC DNA]</scope>
    <source>
        <strain evidence="1 2">DSM 19436</strain>
    </source>
</reference>
<accession>A0A1M4YVI2</accession>
<dbReference type="AlphaFoldDB" id="A0A1M4YVI2"/>
<organism evidence="1 2">
    <name type="scientific">Kaistia soli DSM 19436</name>
    <dbReference type="NCBI Taxonomy" id="1122133"/>
    <lineage>
        <taxon>Bacteria</taxon>
        <taxon>Pseudomonadati</taxon>
        <taxon>Pseudomonadota</taxon>
        <taxon>Alphaproteobacteria</taxon>
        <taxon>Hyphomicrobiales</taxon>
        <taxon>Kaistiaceae</taxon>
        <taxon>Kaistia</taxon>
    </lineage>
</organism>
<keyword evidence="2" id="KW-1185">Reference proteome</keyword>
<protein>
    <submittedName>
        <fullName evidence="1">Abortive infection protein, AbiV family</fullName>
    </submittedName>
</protein>
<dbReference type="STRING" id="1122133.SAMN02745157_1634"/>
<evidence type="ECO:0000313" key="1">
    <source>
        <dbReference type="EMBL" id="SHF09801.1"/>
    </source>
</evidence>
<dbReference type="NCBIfam" id="TIGR04498">
    <property type="entry name" value="AbiV_defense"/>
    <property type="match status" value="1"/>
</dbReference>
<dbReference type="EMBL" id="FQUP01000001">
    <property type="protein sequence ID" value="SHF09801.1"/>
    <property type="molecule type" value="Genomic_DNA"/>
</dbReference>
<evidence type="ECO:0000313" key="2">
    <source>
        <dbReference type="Proteomes" id="UP000184485"/>
    </source>
</evidence>
<dbReference type="Proteomes" id="UP000184485">
    <property type="component" value="Unassembled WGS sequence"/>
</dbReference>
<dbReference type="OrthoDB" id="9896673at2"/>
<dbReference type="InterPro" id="IPR030987">
    <property type="entry name" value="AbiV"/>
</dbReference>
<proteinExistence type="predicted"/>
<dbReference type="RefSeq" id="WP_073052174.1">
    <property type="nucleotide sequence ID" value="NZ_FQUP01000001.1"/>
</dbReference>
<gene>
    <name evidence="1" type="ORF">SAMN02745157_1634</name>
</gene>
<name>A0A1M4YVI2_9HYPH</name>
<dbReference type="Pfam" id="PF18728">
    <property type="entry name" value="HEPN_AbiV"/>
    <property type="match status" value="1"/>
</dbReference>